<evidence type="ECO:0000259" key="1">
    <source>
        <dbReference type="PROSITE" id="PS51186"/>
    </source>
</evidence>
<dbReference type="InterPro" id="IPR000182">
    <property type="entry name" value="GNAT_dom"/>
</dbReference>
<reference evidence="2 3" key="1">
    <citation type="submission" date="2019-06" db="EMBL/GenBank/DDBJ databases">
        <title>Whole genome shotgun sequence of Glutamicibacter nicotianae NBRC 14234.</title>
        <authorList>
            <person name="Hosoyama A."/>
            <person name="Uohara A."/>
            <person name="Ohji S."/>
            <person name="Ichikawa N."/>
        </authorList>
    </citation>
    <scope>NUCLEOTIDE SEQUENCE [LARGE SCALE GENOMIC DNA]</scope>
    <source>
        <strain evidence="2 3">NBRC 14234</strain>
    </source>
</reference>
<dbReference type="EMBL" id="BJNE01000006">
    <property type="protein sequence ID" value="GEC12662.1"/>
    <property type="molecule type" value="Genomic_DNA"/>
</dbReference>
<evidence type="ECO:0000313" key="3">
    <source>
        <dbReference type="Proteomes" id="UP000316242"/>
    </source>
</evidence>
<evidence type="ECO:0000313" key="2">
    <source>
        <dbReference type="EMBL" id="GEC12662.1"/>
    </source>
</evidence>
<dbReference type="CDD" id="cd04301">
    <property type="entry name" value="NAT_SF"/>
    <property type="match status" value="1"/>
</dbReference>
<dbReference type="Proteomes" id="UP000316242">
    <property type="component" value="Unassembled WGS sequence"/>
</dbReference>
<dbReference type="PROSITE" id="PS51186">
    <property type="entry name" value="GNAT"/>
    <property type="match status" value="1"/>
</dbReference>
<feature type="domain" description="N-acetyltransferase" evidence="1">
    <location>
        <begin position="5"/>
        <end position="154"/>
    </location>
</feature>
<dbReference type="RefSeq" id="WP_141357560.1">
    <property type="nucleotide sequence ID" value="NZ_BAAAWM010000001.1"/>
</dbReference>
<comment type="caution">
    <text evidence="2">The sequence shown here is derived from an EMBL/GenBank/DDBJ whole genome shotgun (WGS) entry which is preliminary data.</text>
</comment>
<protein>
    <submittedName>
        <fullName evidence="2">Ribosomal-protein-alanine N-acetyltransferase</fullName>
    </submittedName>
</protein>
<organism evidence="2 3">
    <name type="scientific">Glutamicibacter nicotianae</name>
    <name type="common">Arthrobacter nicotianae</name>
    <dbReference type="NCBI Taxonomy" id="37929"/>
    <lineage>
        <taxon>Bacteria</taxon>
        <taxon>Bacillati</taxon>
        <taxon>Actinomycetota</taxon>
        <taxon>Actinomycetes</taxon>
        <taxon>Micrococcales</taxon>
        <taxon>Micrococcaceae</taxon>
        <taxon>Glutamicibacter</taxon>
    </lineage>
</organism>
<keyword evidence="3" id="KW-1185">Reference proteome</keyword>
<dbReference type="PANTHER" id="PTHR43792">
    <property type="entry name" value="GNAT FAMILY, PUTATIVE (AFU_ORTHOLOGUE AFUA_3G00765)-RELATED-RELATED"/>
    <property type="match status" value="1"/>
</dbReference>
<dbReference type="SUPFAM" id="SSF55729">
    <property type="entry name" value="Acyl-CoA N-acyltransferases (Nat)"/>
    <property type="match status" value="1"/>
</dbReference>
<name>A0ABQ0RLG9_GLUNI</name>
<gene>
    <name evidence="2" type="ORF">ANI01nite_18650</name>
</gene>
<dbReference type="InterPro" id="IPR016181">
    <property type="entry name" value="Acyl_CoA_acyltransferase"/>
</dbReference>
<sequence length="160" mass="17345">MGPSLVLTPMATTDTDFVARLAADERVTAFIGDGSTWSHEYTAQRVEHALSDPSISWFIARRQNSPVGLFTATERGQATEIGYWIDPEYWGQGLAKAVVGEGLSQLQESGRSAFIARVDDANIASLKVLVRYGFIAQAREGPGLITLTLAMRTVQMPPAS</sequence>
<proteinExistence type="predicted"/>
<accession>A0ABQ0RLG9</accession>
<dbReference type="InterPro" id="IPR051531">
    <property type="entry name" value="N-acetyltransferase"/>
</dbReference>
<dbReference type="Pfam" id="PF13302">
    <property type="entry name" value="Acetyltransf_3"/>
    <property type="match status" value="1"/>
</dbReference>
<dbReference type="Gene3D" id="3.40.630.30">
    <property type="match status" value="1"/>
</dbReference>